<feature type="domain" description="PAS" evidence="6">
    <location>
        <begin position="407"/>
        <end position="475"/>
    </location>
</feature>
<reference evidence="8 9" key="1">
    <citation type="submission" date="2018-03" db="EMBL/GenBank/DDBJ databases">
        <title>Aquarubrobacter algicola gen. nov., sp. nov., a novel actinobacterium isolated from shallow eutrophic lake during the end of cyanobacterial harmful algal blooms.</title>
        <authorList>
            <person name="Chun S.J."/>
        </authorList>
    </citation>
    <scope>NUCLEOTIDE SEQUENCE [LARGE SCALE GENOMIC DNA]</scope>
    <source>
        <strain evidence="8 9">Seoho-28</strain>
    </source>
</reference>
<dbReference type="InterPro" id="IPR000700">
    <property type="entry name" value="PAS-assoc_C"/>
</dbReference>
<feature type="region of interest" description="Disordered" evidence="4">
    <location>
        <begin position="531"/>
        <end position="551"/>
    </location>
</feature>
<keyword evidence="5" id="KW-0812">Transmembrane</keyword>
<comment type="caution">
    <text evidence="8">The sequence shown here is derived from an EMBL/GenBank/DDBJ whole genome shotgun (WGS) entry which is preliminary data.</text>
</comment>
<dbReference type="Pfam" id="PF02518">
    <property type="entry name" value="HATPase_c"/>
    <property type="match status" value="1"/>
</dbReference>
<dbReference type="GO" id="GO:0000160">
    <property type="term" value="P:phosphorelay signal transduction system"/>
    <property type="evidence" value="ECO:0007669"/>
    <property type="project" value="UniProtKB-KW"/>
</dbReference>
<name>A0A2T4UHE9_9ACTN</name>
<organism evidence="8 9">
    <name type="scientific">Paraconexibacter algicola</name>
    <dbReference type="NCBI Taxonomy" id="2133960"/>
    <lineage>
        <taxon>Bacteria</taxon>
        <taxon>Bacillati</taxon>
        <taxon>Actinomycetota</taxon>
        <taxon>Thermoleophilia</taxon>
        <taxon>Solirubrobacterales</taxon>
        <taxon>Paraconexibacteraceae</taxon>
        <taxon>Paraconexibacter</taxon>
    </lineage>
</organism>
<proteinExistence type="predicted"/>
<protein>
    <recommendedName>
        <fullName evidence="10">PAS domain S-box protein</fullName>
    </recommendedName>
</protein>
<feature type="compositionally biased region" description="Basic residues" evidence="4">
    <location>
        <begin position="531"/>
        <end position="540"/>
    </location>
</feature>
<dbReference type="NCBIfam" id="TIGR00229">
    <property type="entry name" value="sensory_box"/>
    <property type="match status" value="1"/>
</dbReference>
<dbReference type="EMBL" id="PYYB01000001">
    <property type="protein sequence ID" value="PTL58673.1"/>
    <property type="molecule type" value="Genomic_DNA"/>
</dbReference>
<accession>A0A2T4UHE9</accession>
<dbReference type="InterPro" id="IPR050482">
    <property type="entry name" value="Sensor_HK_TwoCompSys"/>
</dbReference>
<evidence type="ECO:0000256" key="1">
    <source>
        <dbReference type="ARBA" id="ARBA00022679"/>
    </source>
</evidence>
<dbReference type="InterPro" id="IPR000014">
    <property type="entry name" value="PAS"/>
</dbReference>
<keyword evidence="2" id="KW-0418">Kinase</keyword>
<evidence type="ECO:0000313" key="9">
    <source>
        <dbReference type="Proteomes" id="UP000240739"/>
    </source>
</evidence>
<dbReference type="OrthoDB" id="5243952at2"/>
<dbReference type="SUPFAM" id="SSF55785">
    <property type="entry name" value="PYP-like sensor domain (PAS domain)"/>
    <property type="match status" value="1"/>
</dbReference>
<evidence type="ECO:0000256" key="3">
    <source>
        <dbReference type="ARBA" id="ARBA00023012"/>
    </source>
</evidence>
<keyword evidence="9" id="KW-1185">Reference proteome</keyword>
<feature type="domain" description="PAC" evidence="7">
    <location>
        <begin position="474"/>
        <end position="526"/>
    </location>
</feature>
<dbReference type="PROSITE" id="PS50112">
    <property type="entry name" value="PAS"/>
    <property type="match status" value="1"/>
</dbReference>
<keyword evidence="3" id="KW-0902">Two-component regulatory system</keyword>
<feature type="transmembrane region" description="Helical" evidence="5">
    <location>
        <begin position="145"/>
        <end position="164"/>
    </location>
</feature>
<dbReference type="Pfam" id="PF13426">
    <property type="entry name" value="PAS_9"/>
    <property type="match status" value="1"/>
</dbReference>
<dbReference type="SMART" id="SM00387">
    <property type="entry name" value="HATPase_c"/>
    <property type="match status" value="1"/>
</dbReference>
<feature type="transmembrane region" description="Helical" evidence="5">
    <location>
        <begin position="121"/>
        <end position="139"/>
    </location>
</feature>
<dbReference type="Gene3D" id="3.30.565.10">
    <property type="entry name" value="Histidine kinase-like ATPase, C-terminal domain"/>
    <property type="match status" value="1"/>
</dbReference>
<keyword evidence="5" id="KW-1133">Transmembrane helix</keyword>
<dbReference type="CDD" id="cd00130">
    <property type="entry name" value="PAS"/>
    <property type="match status" value="1"/>
</dbReference>
<feature type="transmembrane region" description="Helical" evidence="5">
    <location>
        <begin position="21"/>
        <end position="42"/>
    </location>
</feature>
<feature type="transmembrane region" description="Helical" evidence="5">
    <location>
        <begin position="48"/>
        <end position="67"/>
    </location>
</feature>
<dbReference type="GO" id="GO:0016301">
    <property type="term" value="F:kinase activity"/>
    <property type="evidence" value="ECO:0007669"/>
    <property type="project" value="UniProtKB-KW"/>
</dbReference>
<evidence type="ECO:0000259" key="6">
    <source>
        <dbReference type="PROSITE" id="PS50112"/>
    </source>
</evidence>
<keyword evidence="5" id="KW-0472">Membrane</keyword>
<dbReference type="AlphaFoldDB" id="A0A2T4UHE9"/>
<dbReference type="RefSeq" id="WP_107567110.1">
    <property type="nucleotide sequence ID" value="NZ_PYYB01000001.1"/>
</dbReference>
<evidence type="ECO:0000256" key="2">
    <source>
        <dbReference type="ARBA" id="ARBA00022777"/>
    </source>
</evidence>
<gene>
    <name evidence="8" type="ORF">C7Y72_02895</name>
</gene>
<evidence type="ECO:0000259" key="7">
    <source>
        <dbReference type="PROSITE" id="PS50113"/>
    </source>
</evidence>
<evidence type="ECO:0008006" key="10">
    <source>
        <dbReference type="Google" id="ProtNLM"/>
    </source>
</evidence>
<dbReference type="InterPro" id="IPR036890">
    <property type="entry name" value="HATPase_C_sf"/>
</dbReference>
<dbReference type="InterPro" id="IPR003594">
    <property type="entry name" value="HATPase_dom"/>
</dbReference>
<dbReference type="InterPro" id="IPR035965">
    <property type="entry name" value="PAS-like_dom_sf"/>
</dbReference>
<dbReference type="CDD" id="cd16917">
    <property type="entry name" value="HATPase_UhpB-NarQ-NarX-like"/>
    <property type="match status" value="1"/>
</dbReference>
<sequence>MVRHDHRGPAGGPDAAGHARIGALLRLLVVPIALLSSIAADGPATRDPVFLGVAAACFAYALVRWELARRGATLGTRSTAADLVVLVVLIVAANPRVDPAGRAMALLAIGAWALTSTPRHLVVSGLGIAATVTVLQLLLRGGEPNLRTLAGSVVAVGVGALVAAELRRRDRLTAEVEQRADELLVEVADLERRERERIAQLVHDDALQRLLAARQDLDQSLSGDAEALDRAREGLRAATASLRDLTRVVHDEALQAAGLEAAVRRLVDDTARRADLEATVGVDAGAAGAANPLVLAVVRELVGNVERHAAATCLDVTVERHGTAVSIVVQDDGRGLRLQDLGTAQAAGHLGHAALRRRVEQLHGSLTVDARPGAGTRVEVVLADADVRAHRALEQALRHERGWNAALVAGFPDAFVVATPDLRLVEVSDRFVELTGFTRAELLAAPAGDLPYWPPEHRAAIRRIATDLSADLEHETRYDIATKDGRRVDVLATASVVVDPRGGRRLHLVTFKDLSTGTELRDELAALHPARLRPRLRQPRPHVQGDRSRLG</sequence>
<dbReference type="SUPFAM" id="SSF55874">
    <property type="entry name" value="ATPase domain of HSP90 chaperone/DNA topoisomerase II/histidine kinase"/>
    <property type="match status" value="1"/>
</dbReference>
<evidence type="ECO:0000256" key="4">
    <source>
        <dbReference type="SAM" id="MobiDB-lite"/>
    </source>
</evidence>
<dbReference type="Proteomes" id="UP000240739">
    <property type="component" value="Unassembled WGS sequence"/>
</dbReference>
<keyword evidence="1" id="KW-0808">Transferase</keyword>
<evidence type="ECO:0000313" key="8">
    <source>
        <dbReference type="EMBL" id="PTL58673.1"/>
    </source>
</evidence>
<feature type="transmembrane region" description="Helical" evidence="5">
    <location>
        <begin position="74"/>
        <end position="93"/>
    </location>
</feature>
<dbReference type="PANTHER" id="PTHR24421">
    <property type="entry name" value="NITRATE/NITRITE SENSOR PROTEIN NARX-RELATED"/>
    <property type="match status" value="1"/>
</dbReference>
<evidence type="ECO:0000256" key="5">
    <source>
        <dbReference type="SAM" id="Phobius"/>
    </source>
</evidence>
<dbReference type="Gene3D" id="3.30.450.20">
    <property type="entry name" value="PAS domain"/>
    <property type="match status" value="1"/>
</dbReference>
<dbReference type="PROSITE" id="PS50113">
    <property type="entry name" value="PAC"/>
    <property type="match status" value="1"/>
</dbReference>